<gene>
    <name evidence="2" type="ORF">PFISCL1PPCAC_10335</name>
</gene>
<comment type="caution">
    <text evidence="2">The sequence shown here is derived from an EMBL/GenBank/DDBJ whole genome shotgun (WGS) entry which is preliminary data.</text>
</comment>
<reference evidence="2" key="1">
    <citation type="submission" date="2023-10" db="EMBL/GenBank/DDBJ databases">
        <title>Genome assembly of Pristionchus species.</title>
        <authorList>
            <person name="Yoshida K."/>
            <person name="Sommer R.J."/>
        </authorList>
    </citation>
    <scope>NUCLEOTIDE SEQUENCE</scope>
    <source>
        <strain evidence="2">RS5133</strain>
    </source>
</reference>
<feature type="compositionally biased region" description="Low complexity" evidence="1">
    <location>
        <begin position="80"/>
        <end position="91"/>
    </location>
</feature>
<protein>
    <submittedName>
        <fullName evidence="2">Uncharacterized protein</fullName>
    </submittedName>
</protein>
<accession>A0AAV5VI73</accession>
<evidence type="ECO:0000256" key="1">
    <source>
        <dbReference type="SAM" id="MobiDB-lite"/>
    </source>
</evidence>
<feature type="compositionally biased region" description="Basic and acidic residues" evidence="1">
    <location>
        <begin position="62"/>
        <end position="75"/>
    </location>
</feature>
<keyword evidence="3" id="KW-1185">Reference proteome</keyword>
<evidence type="ECO:0000313" key="2">
    <source>
        <dbReference type="EMBL" id="GMT19038.1"/>
    </source>
</evidence>
<dbReference type="AlphaFoldDB" id="A0AAV5VI73"/>
<sequence length="223" mass="25603">NQCCAYKGKKTTQEDTYTRTNKEYMSMEENAKDRLKKTISTSASDPMVTPKLKEEESDEESKEVSPLRNIEESERAQGGSESTTVSSTLTVHDQVSIAFDSTPKRAPREDEMREEEETSKGNESMEIVETARQLTSAPTPIVERTPEMDEFGGEEEDVMGEMIPSQYDLRPMRPLPTPLRKVDITPTRNIEMFCDDRGRVKRNEKILRYLDDKRRSYESTNNI</sequence>
<name>A0AAV5VI73_9BILA</name>
<evidence type="ECO:0000313" key="3">
    <source>
        <dbReference type="Proteomes" id="UP001432322"/>
    </source>
</evidence>
<organism evidence="2 3">
    <name type="scientific">Pristionchus fissidentatus</name>
    <dbReference type="NCBI Taxonomy" id="1538716"/>
    <lineage>
        <taxon>Eukaryota</taxon>
        <taxon>Metazoa</taxon>
        <taxon>Ecdysozoa</taxon>
        <taxon>Nematoda</taxon>
        <taxon>Chromadorea</taxon>
        <taxon>Rhabditida</taxon>
        <taxon>Rhabditina</taxon>
        <taxon>Diplogasteromorpha</taxon>
        <taxon>Diplogasteroidea</taxon>
        <taxon>Neodiplogasteridae</taxon>
        <taxon>Pristionchus</taxon>
    </lineage>
</organism>
<feature type="non-terminal residue" evidence="2">
    <location>
        <position position="1"/>
    </location>
</feature>
<dbReference type="EMBL" id="BTSY01000003">
    <property type="protein sequence ID" value="GMT19038.1"/>
    <property type="molecule type" value="Genomic_DNA"/>
</dbReference>
<dbReference type="Proteomes" id="UP001432322">
    <property type="component" value="Unassembled WGS sequence"/>
</dbReference>
<feature type="region of interest" description="Disordered" evidence="1">
    <location>
        <begin position="28"/>
        <end position="149"/>
    </location>
</feature>
<feature type="compositionally biased region" description="Basic and acidic residues" evidence="1">
    <location>
        <begin position="102"/>
        <end position="111"/>
    </location>
</feature>
<proteinExistence type="predicted"/>